<dbReference type="Proteomes" id="UP000501726">
    <property type="component" value="Chromosome"/>
</dbReference>
<dbReference type="InterPro" id="IPR041651">
    <property type="entry name" value="DUF5610"/>
</dbReference>
<organism evidence="2 3">
    <name type="scientific">Thiosulfatimonas sediminis</name>
    <dbReference type="NCBI Taxonomy" id="2675054"/>
    <lineage>
        <taxon>Bacteria</taxon>
        <taxon>Pseudomonadati</taxon>
        <taxon>Pseudomonadota</taxon>
        <taxon>Gammaproteobacteria</taxon>
        <taxon>Thiotrichales</taxon>
        <taxon>Piscirickettsiaceae</taxon>
        <taxon>Thiosulfatimonas</taxon>
    </lineage>
</organism>
<protein>
    <recommendedName>
        <fullName evidence="1">DUF5610 domain-containing protein</fullName>
    </recommendedName>
</protein>
<name>A0A6F8PW03_9GAMM</name>
<dbReference type="Pfam" id="PF18433">
    <property type="entry name" value="DUF5610"/>
    <property type="match status" value="1"/>
</dbReference>
<dbReference type="Gene3D" id="1.10.132.90">
    <property type="match status" value="1"/>
</dbReference>
<sequence>MDIKAFGALSAYQKSADAAQENRGRGVDKSLNLPDQASEQAKLRTATNPAAVKFEQQASLVANLFGNSNNAAQSGLQISFQSAIEEINKQLRIDLGLDKSAADPISNDTLAAQGGMDYWTPENTAQRIVQGSTAFLSGFQKAHPELEGEALVTRFLDVIGQGISDGFSQAKGFLGDLNVLSEGIENTINQTYDLVQEGLTTFKNDYLGITTTSTTSAAELSSNSTIKNEELT</sequence>
<evidence type="ECO:0000313" key="3">
    <source>
        <dbReference type="Proteomes" id="UP000501726"/>
    </source>
</evidence>
<gene>
    <name evidence="2" type="ORF">THMIRHAS_15570</name>
</gene>
<dbReference type="AlphaFoldDB" id="A0A6F8PW03"/>
<dbReference type="KEGG" id="tse:THMIRHAS_15570"/>
<feature type="domain" description="DUF5610" evidence="1">
    <location>
        <begin position="76"/>
        <end position="202"/>
    </location>
</feature>
<dbReference type="RefSeq" id="WP_173272550.1">
    <property type="nucleotide sequence ID" value="NZ_AP021889.1"/>
</dbReference>
<evidence type="ECO:0000259" key="1">
    <source>
        <dbReference type="Pfam" id="PF18433"/>
    </source>
</evidence>
<accession>A0A6F8PW03</accession>
<dbReference type="EMBL" id="AP021889">
    <property type="protein sequence ID" value="BBP46184.1"/>
    <property type="molecule type" value="Genomic_DNA"/>
</dbReference>
<keyword evidence="3" id="KW-1185">Reference proteome</keyword>
<proteinExistence type="predicted"/>
<reference evidence="3" key="1">
    <citation type="submission" date="2019-11" db="EMBL/GenBank/DDBJ databases">
        <title>Isolation and characterization of two novel species in the genus Thiomicrorhabdus.</title>
        <authorList>
            <person name="Mochizuki J."/>
            <person name="Kojima H."/>
            <person name="Fukui M."/>
        </authorList>
    </citation>
    <scope>NUCLEOTIDE SEQUENCE [LARGE SCALE GENOMIC DNA]</scope>
    <source>
        <strain evidence="3">aks77</strain>
    </source>
</reference>
<evidence type="ECO:0000313" key="2">
    <source>
        <dbReference type="EMBL" id="BBP46184.1"/>
    </source>
</evidence>